<feature type="non-terminal residue" evidence="1">
    <location>
        <position position="139"/>
    </location>
</feature>
<sequence length="139" mass="15695">MLSGPFYWLKLNLKTGPALEDGYLRYVKDGCFLRGEALSCVKYKALKIAKNAVFGDMSSNKTIKANQVISLVPLDDDTLKNLTVKEEAVLSEPRSILSEWTELAKYLMKLVQEFFKMKGLRINLPEGARTVEDETVDDD</sequence>
<evidence type="ECO:0000313" key="1">
    <source>
        <dbReference type="EMBL" id="KOB74150.1"/>
    </source>
</evidence>
<comment type="caution">
    <text evidence="1">The sequence shown here is derived from an EMBL/GenBank/DDBJ whole genome shotgun (WGS) entry which is preliminary data.</text>
</comment>
<reference evidence="1 2" key="1">
    <citation type="journal article" date="2015" name="Genome Biol. Evol.">
        <title>The genome of winter moth (Operophtera brumata) provides a genomic perspective on sexual dimorphism and phenology.</title>
        <authorList>
            <person name="Derks M.F."/>
            <person name="Smit S."/>
            <person name="Salis L."/>
            <person name="Schijlen E."/>
            <person name="Bossers A."/>
            <person name="Mateman C."/>
            <person name="Pijl A.S."/>
            <person name="de Ridder D."/>
            <person name="Groenen M.A."/>
            <person name="Visser M.E."/>
            <person name="Megens H.J."/>
        </authorList>
    </citation>
    <scope>NUCLEOTIDE SEQUENCE [LARGE SCALE GENOMIC DNA]</scope>
    <source>
        <strain evidence="1">WM2013NL</strain>
        <tissue evidence="1">Head and thorax</tissue>
    </source>
</reference>
<dbReference type="Pfam" id="PF07898">
    <property type="entry name" value="DUF1676"/>
    <property type="match status" value="1"/>
</dbReference>
<accession>A0A0L7LFJ8</accession>
<dbReference type="EMBL" id="JTDY01001339">
    <property type="protein sequence ID" value="KOB74150.1"/>
    <property type="molecule type" value="Genomic_DNA"/>
</dbReference>
<protein>
    <submittedName>
        <fullName evidence="1">Uncharacterized protein</fullName>
    </submittedName>
</protein>
<name>A0A0L7LFJ8_OPEBR</name>
<dbReference type="AlphaFoldDB" id="A0A0L7LFJ8"/>
<dbReference type="STRING" id="104452.A0A0L7LFJ8"/>
<dbReference type="Proteomes" id="UP000037510">
    <property type="component" value="Unassembled WGS sequence"/>
</dbReference>
<proteinExistence type="predicted"/>
<keyword evidence="2" id="KW-1185">Reference proteome</keyword>
<gene>
    <name evidence="1" type="ORF">OBRU01_10052</name>
</gene>
<dbReference type="InterPro" id="IPR012464">
    <property type="entry name" value="DUF1676"/>
</dbReference>
<organism evidence="1 2">
    <name type="scientific">Operophtera brumata</name>
    <name type="common">Winter moth</name>
    <name type="synonym">Phalaena brumata</name>
    <dbReference type="NCBI Taxonomy" id="104452"/>
    <lineage>
        <taxon>Eukaryota</taxon>
        <taxon>Metazoa</taxon>
        <taxon>Ecdysozoa</taxon>
        <taxon>Arthropoda</taxon>
        <taxon>Hexapoda</taxon>
        <taxon>Insecta</taxon>
        <taxon>Pterygota</taxon>
        <taxon>Neoptera</taxon>
        <taxon>Endopterygota</taxon>
        <taxon>Lepidoptera</taxon>
        <taxon>Glossata</taxon>
        <taxon>Ditrysia</taxon>
        <taxon>Geometroidea</taxon>
        <taxon>Geometridae</taxon>
        <taxon>Larentiinae</taxon>
        <taxon>Operophtera</taxon>
    </lineage>
</organism>
<evidence type="ECO:0000313" key="2">
    <source>
        <dbReference type="Proteomes" id="UP000037510"/>
    </source>
</evidence>